<dbReference type="GO" id="GO:0042742">
    <property type="term" value="P:defense response to bacterium"/>
    <property type="evidence" value="ECO:0007669"/>
    <property type="project" value="InterPro"/>
</dbReference>
<protein>
    <submittedName>
        <fullName evidence="2">Bacteriocin class II, amylovorin-like</fullName>
    </submittedName>
</protein>
<evidence type="ECO:0000313" key="3">
    <source>
        <dbReference type="Proteomes" id="UP000002730"/>
    </source>
</evidence>
<keyword evidence="1" id="KW-1133">Transmembrane helix</keyword>
<proteinExistence type="predicted"/>
<name>D9SR36_CLOC7</name>
<dbReference type="Proteomes" id="UP000002730">
    <property type="component" value="Chromosome"/>
</dbReference>
<dbReference type="RefSeq" id="WP_010074899.1">
    <property type="nucleotide sequence ID" value="NC_014393.1"/>
</dbReference>
<dbReference type="HOGENOM" id="CLU_2933080_0_0_9"/>
<dbReference type="InterPro" id="IPR019493">
    <property type="entry name" value="Bacteriocin_IIb_lactacin-rel"/>
</dbReference>
<dbReference type="KEGG" id="ccb:Clocel_0551"/>
<dbReference type="Pfam" id="PF10439">
    <property type="entry name" value="Bacteriocin_IIc"/>
    <property type="match status" value="1"/>
</dbReference>
<dbReference type="InterPro" id="IPR023991">
    <property type="entry name" value="Bacteriocin_IIb_lactobn/cerein"/>
</dbReference>
<feature type="transmembrane region" description="Helical" evidence="1">
    <location>
        <begin position="28"/>
        <end position="57"/>
    </location>
</feature>
<dbReference type="EMBL" id="CP002160">
    <property type="protein sequence ID" value="ADL50324.1"/>
    <property type="molecule type" value="Genomic_DNA"/>
</dbReference>
<dbReference type="NCBIfam" id="TIGR03949">
    <property type="entry name" value="bact_IIb_cerein"/>
    <property type="match status" value="1"/>
</dbReference>
<keyword evidence="3" id="KW-1185">Reference proteome</keyword>
<gene>
    <name evidence="2" type="ordered locus">Clocel_0551</name>
</gene>
<sequence length="60" mass="6116">MENFKTLSEVELHQIDGGKWKWKKIIKIAAAVAGTVVTIASGGAAAPAVIGGAIAVANEL</sequence>
<keyword evidence="1" id="KW-0812">Transmembrane</keyword>
<organism evidence="2 3">
    <name type="scientific">Clostridium cellulovorans (strain ATCC 35296 / DSM 3052 / OCM 3 / 743B)</name>
    <dbReference type="NCBI Taxonomy" id="573061"/>
    <lineage>
        <taxon>Bacteria</taxon>
        <taxon>Bacillati</taxon>
        <taxon>Bacillota</taxon>
        <taxon>Clostridia</taxon>
        <taxon>Eubacteriales</taxon>
        <taxon>Clostridiaceae</taxon>
        <taxon>Clostridium</taxon>
    </lineage>
</organism>
<keyword evidence="1" id="KW-0472">Membrane</keyword>
<evidence type="ECO:0000256" key="1">
    <source>
        <dbReference type="SAM" id="Phobius"/>
    </source>
</evidence>
<reference evidence="2 3" key="1">
    <citation type="submission" date="2010-08" db="EMBL/GenBank/DDBJ databases">
        <title>Complete sequence of Clostridium cellulovorans 743B.</title>
        <authorList>
            <consortium name="US DOE Joint Genome Institute"/>
            <person name="Lucas S."/>
            <person name="Copeland A."/>
            <person name="Lapidus A."/>
            <person name="Cheng J.-F."/>
            <person name="Bruce D."/>
            <person name="Goodwin L."/>
            <person name="Pitluck S."/>
            <person name="Chertkov O."/>
            <person name="Detter J.C."/>
            <person name="Han C."/>
            <person name="Tapia R."/>
            <person name="Land M."/>
            <person name="Hauser L."/>
            <person name="Chang Y.-J."/>
            <person name="Jeffries C."/>
            <person name="Kyrpides N."/>
            <person name="Ivanova N."/>
            <person name="Mikhailova N."/>
            <person name="Hemme C.L."/>
            <person name="Woyke T."/>
        </authorList>
    </citation>
    <scope>NUCLEOTIDE SEQUENCE [LARGE SCALE GENOMIC DNA]</scope>
    <source>
        <strain evidence="3">ATCC 35296 / DSM 3052 / OCM 3 / 743B</strain>
    </source>
</reference>
<dbReference type="AlphaFoldDB" id="D9SR36"/>
<evidence type="ECO:0000313" key="2">
    <source>
        <dbReference type="EMBL" id="ADL50324.1"/>
    </source>
</evidence>
<accession>D9SR36</accession>